<feature type="repeat" description="PPR" evidence="3">
    <location>
        <begin position="724"/>
        <end position="758"/>
    </location>
</feature>
<sequence>MKWKKRLQKTQRRAPNEPLQIQEQLISATMRYLFISGFLNSNSRQMSLNSHFLTPRIVHLVYLSTLSSKSPQKPKKADKNSSLNNPRELQGLNPLFNEILGILGTENINVVDKDNPYGFLISKETQLKGNKSSVDSSQNHPQGVCRNAEEITIPIEIGTLSCLDSNGNVIDEIELKDVRPIVRKVTEIVRSTNSEISMEEKLESADFVFNEEVIENVLKNCFKAPHLAFRFFNWVKLKKGFRHTTDVYNVMIKLAVEGKDFALVEELSLEMEKYNCGKNIKTWTILMLHYGKSKLIGKALLTFDEMKRAGVEPDSIVYRTMIRMLCDAGKADLALEFYKDTVINEVSLDLPSYKNLLKCFALFGKFDAAHLVVENMMSLSEIPETQVYVLLLKSLCIAGRIKESLELIRDLNSKNIVLDTGVFETLVKGLSSNDRITDAMEILEIMKKKNMFEEKIYNILISAYLRRNEVSEAFDLFREAKKHGNISVSTYTNLMQHLFWKNEFEKGFELYNEMLQKGVQLDSVAITAVAAGYVRQNRASEAWEVFKSMDDTGIKPTSKSYTILINELCKVSKTDQIVKALTEMQVRKVNIRDDVFKQVICYMEKQGEIDKLNAVMRIPRGLTFHPRVRDREKQNAGQCNQPELLRNSEPKQIIAQERLYENCDIKEVCQILSSSTDWCDKLEKLHFQFTPDLVVKVLQNCGPNIGTALNFFSWVGKQDGFSHNERSYNMALKIAGQGKNFKQMKSLFHEMRRKGCLITSDTWTIMIMQYGRTGLTDIALSNFREMKDSGCKPAKSTYSSLITSLCGKKGRKIDEAIEIYQEMVQMGLAPDKELVETYVGCLCEVNKLTDAKNCIKSLDKFGYSAPLSYSLYFRALCRAGKLEDALVLMDEIGSERNILDQYTYGSLIHGLLRRGNLEEALAKMKYMENLGTRPSVHVYTDLMIYYLKEKEINRALETLEEMEKRGCQPSVVTYSALICGYVRLGKVNDAWDVFDRLKKNGPAPDFKTYSMFIDCLSKTGKSEEAFKLVKIMMRDGIVPSTINFRNIIYGLNREGKSSLARVVQKEKLELKRRRAIKLCEESRNVLQSTQDQIMWPSELLCTCINGA</sequence>
<evidence type="ECO:0008006" key="7">
    <source>
        <dbReference type="Google" id="ProtNLM"/>
    </source>
</evidence>
<dbReference type="AlphaFoldDB" id="A0ABD3BKC1"/>
<reference evidence="6" key="1">
    <citation type="journal article" date="2024" name="IScience">
        <title>Strigolactones Initiate the Formation of Haustorium-like Structures in Castilleja.</title>
        <authorList>
            <person name="Buerger M."/>
            <person name="Peterson D."/>
            <person name="Chory J."/>
        </authorList>
    </citation>
    <scope>NUCLEOTIDE SEQUENCE [LARGE SCALE GENOMIC DNA]</scope>
</reference>
<feature type="repeat" description="PPR" evidence="3">
    <location>
        <begin position="900"/>
        <end position="934"/>
    </location>
</feature>
<accession>A0ABD3BKC1</accession>
<feature type="repeat" description="PPR" evidence="3">
    <location>
        <begin position="453"/>
        <end position="487"/>
    </location>
</feature>
<dbReference type="EMBL" id="JAVIJP010000081">
    <property type="protein sequence ID" value="KAL3617722.1"/>
    <property type="molecule type" value="Genomic_DNA"/>
</dbReference>
<proteinExistence type="inferred from homology"/>
<dbReference type="Gene3D" id="1.25.40.10">
    <property type="entry name" value="Tetratricopeptide repeat domain"/>
    <property type="match status" value="6"/>
</dbReference>
<feature type="repeat" description="PPR" evidence="3">
    <location>
        <begin position="794"/>
        <end position="830"/>
    </location>
</feature>
<evidence type="ECO:0000256" key="3">
    <source>
        <dbReference type="PROSITE-ProRule" id="PRU00708"/>
    </source>
</evidence>
<dbReference type="SUPFAM" id="SSF48452">
    <property type="entry name" value="TPR-like"/>
    <property type="match status" value="1"/>
</dbReference>
<dbReference type="InterPro" id="IPR050872">
    <property type="entry name" value="PPR_P_subfamily"/>
</dbReference>
<dbReference type="PANTHER" id="PTHR46128:SF211">
    <property type="entry name" value="PENTACOTRIPEPTIDE-REPEAT REGION OF PRORP DOMAIN-CONTAINING PROTEIN"/>
    <property type="match status" value="1"/>
</dbReference>
<evidence type="ECO:0000256" key="1">
    <source>
        <dbReference type="ARBA" id="ARBA00007626"/>
    </source>
</evidence>
<dbReference type="Proteomes" id="UP001632038">
    <property type="component" value="Unassembled WGS sequence"/>
</dbReference>
<organism evidence="5 6">
    <name type="scientific">Castilleja foliolosa</name>
    <dbReference type="NCBI Taxonomy" id="1961234"/>
    <lineage>
        <taxon>Eukaryota</taxon>
        <taxon>Viridiplantae</taxon>
        <taxon>Streptophyta</taxon>
        <taxon>Embryophyta</taxon>
        <taxon>Tracheophyta</taxon>
        <taxon>Spermatophyta</taxon>
        <taxon>Magnoliopsida</taxon>
        <taxon>eudicotyledons</taxon>
        <taxon>Gunneridae</taxon>
        <taxon>Pentapetalae</taxon>
        <taxon>asterids</taxon>
        <taxon>lamiids</taxon>
        <taxon>Lamiales</taxon>
        <taxon>Orobanchaceae</taxon>
        <taxon>Pedicularideae</taxon>
        <taxon>Castillejinae</taxon>
        <taxon>Castilleja</taxon>
    </lineage>
</organism>
<dbReference type="PROSITE" id="PS51375">
    <property type="entry name" value="PPR"/>
    <property type="match status" value="11"/>
</dbReference>
<evidence type="ECO:0000256" key="4">
    <source>
        <dbReference type="SAM" id="MobiDB-lite"/>
    </source>
</evidence>
<dbReference type="Pfam" id="PF01535">
    <property type="entry name" value="PPR"/>
    <property type="match status" value="6"/>
</dbReference>
<dbReference type="SUPFAM" id="SSF81901">
    <property type="entry name" value="HCP-like"/>
    <property type="match status" value="1"/>
</dbReference>
<keyword evidence="2" id="KW-0677">Repeat</keyword>
<name>A0ABD3BKC1_9LAMI</name>
<comment type="similarity">
    <text evidence="1">Belongs to the PPR family. P subfamily.</text>
</comment>
<evidence type="ECO:0000313" key="5">
    <source>
        <dbReference type="EMBL" id="KAL3617722.1"/>
    </source>
</evidence>
<dbReference type="PANTHER" id="PTHR46128">
    <property type="entry name" value="MITOCHONDRIAL GROUP I INTRON SPLICING FACTOR CCM1"/>
    <property type="match status" value="1"/>
</dbReference>
<evidence type="ECO:0000313" key="6">
    <source>
        <dbReference type="Proteomes" id="UP001632038"/>
    </source>
</evidence>
<protein>
    <recommendedName>
        <fullName evidence="7">Pentatricopeptide repeat-containing protein</fullName>
    </recommendedName>
</protein>
<dbReference type="InterPro" id="IPR002885">
    <property type="entry name" value="PPR_rpt"/>
</dbReference>
<dbReference type="NCBIfam" id="TIGR00756">
    <property type="entry name" value="PPR"/>
    <property type="match status" value="11"/>
</dbReference>
<feature type="repeat" description="PPR" evidence="3">
    <location>
        <begin position="970"/>
        <end position="1004"/>
    </location>
</feature>
<dbReference type="InterPro" id="IPR011990">
    <property type="entry name" value="TPR-like_helical_dom_sf"/>
</dbReference>
<dbReference type="Pfam" id="PF13812">
    <property type="entry name" value="PPR_3"/>
    <property type="match status" value="1"/>
</dbReference>
<dbReference type="Pfam" id="PF13041">
    <property type="entry name" value="PPR_2"/>
    <property type="match status" value="4"/>
</dbReference>
<feature type="region of interest" description="Disordered" evidence="4">
    <location>
        <begin position="69"/>
        <end position="89"/>
    </location>
</feature>
<feature type="repeat" description="PPR" evidence="3">
    <location>
        <begin position="759"/>
        <end position="793"/>
    </location>
</feature>
<feature type="repeat" description="PPR" evidence="3">
    <location>
        <begin position="314"/>
        <end position="348"/>
    </location>
</feature>
<feature type="repeat" description="PPR" evidence="3">
    <location>
        <begin position="935"/>
        <end position="969"/>
    </location>
</feature>
<gene>
    <name evidence="5" type="ORF">CASFOL_038043</name>
</gene>
<feature type="repeat" description="PPR" evidence="3">
    <location>
        <begin position="522"/>
        <end position="556"/>
    </location>
</feature>
<keyword evidence="6" id="KW-1185">Reference proteome</keyword>
<evidence type="ECO:0000256" key="2">
    <source>
        <dbReference type="ARBA" id="ARBA00022737"/>
    </source>
</evidence>
<feature type="repeat" description="PPR" evidence="3">
    <location>
        <begin position="1005"/>
        <end position="1039"/>
    </location>
</feature>
<feature type="repeat" description="PPR" evidence="3">
    <location>
        <begin position="279"/>
        <end position="313"/>
    </location>
</feature>
<comment type="caution">
    <text evidence="5">The sequence shown here is derived from an EMBL/GenBank/DDBJ whole genome shotgun (WGS) entry which is preliminary data.</text>
</comment>